<evidence type="ECO:0000256" key="2">
    <source>
        <dbReference type="ARBA" id="ARBA00022691"/>
    </source>
</evidence>
<dbReference type="SFLD" id="SFLDS00029">
    <property type="entry name" value="Radical_SAM"/>
    <property type="match status" value="1"/>
</dbReference>
<dbReference type="AlphaFoldDB" id="A0A653A2A9"/>
<evidence type="ECO:0000256" key="4">
    <source>
        <dbReference type="ARBA" id="ARBA00023004"/>
    </source>
</evidence>
<accession>A0A653A2A9</accession>
<dbReference type="PROSITE" id="PS51918">
    <property type="entry name" value="RADICAL_SAM"/>
    <property type="match status" value="1"/>
</dbReference>
<keyword evidence="4" id="KW-0408">Iron</keyword>
<feature type="domain" description="Radical SAM core" evidence="6">
    <location>
        <begin position="65"/>
        <end position="286"/>
    </location>
</feature>
<protein>
    <submittedName>
        <fullName evidence="7">Radical SAM domain protein</fullName>
    </submittedName>
</protein>
<reference evidence="7" key="1">
    <citation type="submission" date="2018-07" db="EMBL/GenBank/DDBJ databases">
        <authorList>
            <consortium name="Genoscope - CEA"/>
            <person name="William W."/>
        </authorList>
    </citation>
    <scope>NUCLEOTIDE SEQUENCE</scope>
    <source>
        <strain evidence="7">IK1</strain>
    </source>
</reference>
<dbReference type="SUPFAM" id="SSF102114">
    <property type="entry name" value="Radical SAM enzymes"/>
    <property type="match status" value="1"/>
</dbReference>
<proteinExistence type="predicted"/>
<comment type="cofactor">
    <cofactor evidence="1">
        <name>[4Fe-4S] cluster</name>
        <dbReference type="ChEBI" id="CHEBI:49883"/>
    </cofactor>
</comment>
<sequence length="361" mass="39509">MPERSSNQPPLPDFRTAITTGLAPLSPEFGPADEALFREAWNIARDRHGKEITFYLPGMIRFHGFRGRYPALSITGNRCELQCLHCAGTLLQPMLKVDEPEELLRRGRLLAANGNHGILLTGGSDRNGELPWKRYLDVISSLGRETTLHLSAHTGFPDLRTAKALKAAGIRQALLDVMGDEKAATEVYRLPGLHKVIEAIEAVKTSGIAWIPHIVAGLYFGRIDSEYRALEIIRRYHPTAVVIVVLSPLKGTAMSAVKPPAPLAIARLIASARLLMPDVPIALGCERPRNREGTSLECLALRAGITRMAVWSEEAVEEALALGLRPRFQATCCSVDYRTAFSSPDPHPSISVGRNPAHITS</sequence>
<evidence type="ECO:0000256" key="5">
    <source>
        <dbReference type="ARBA" id="ARBA00023014"/>
    </source>
</evidence>
<dbReference type="Pfam" id="PF04055">
    <property type="entry name" value="Radical_SAM"/>
    <property type="match status" value="1"/>
</dbReference>
<dbReference type="GO" id="GO:0003824">
    <property type="term" value="F:catalytic activity"/>
    <property type="evidence" value="ECO:0007669"/>
    <property type="project" value="InterPro"/>
</dbReference>
<evidence type="ECO:0000256" key="1">
    <source>
        <dbReference type="ARBA" id="ARBA00001966"/>
    </source>
</evidence>
<dbReference type="CDD" id="cd01335">
    <property type="entry name" value="Radical_SAM"/>
    <property type="match status" value="1"/>
</dbReference>
<dbReference type="InterPro" id="IPR058240">
    <property type="entry name" value="rSAM_sf"/>
</dbReference>
<keyword evidence="5" id="KW-0411">Iron-sulfur</keyword>
<dbReference type="Gene3D" id="3.20.20.70">
    <property type="entry name" value="Aldolase class I"/>
    <property type="match status" value="1"/>
</dbReference>
<evidence type="ECO:0000313" key="7">
    <source>
        <dbReference type="EMBL" id="VBB42160.1"/>
    </source>
</evidence>
<name>A0A653A2A9_UNCDX</name>
<dbReference type="GO" id="GO:0051536">
    <property type="term" value="F:iron-sulfur cluster binding"/>
    <property type="evidence" value="ECO:0007669"/>
    <property type="project" value="UniProtKB-KW"/>
</dbReference>
<dbReference type="InterPro" id="IPR006638">
    <property type="entry name" value="Elp3/MiaA/NifB-like_rSAM"/>
</dbReference>
<organism evidence="7">
    <name type="scientific">Uncultured Desulfatiglans sp</name>
    <dbReference type="NCBI Taxonomy" id="1748965"/>
    <lineage>
        <taxon>Bacteria</taxon>
        <taxon>Pseudomonadati</taxon>
        <taxon>Thermodesulfobacteriota</taxon>
        <taxon>Desulfobacteria</taxon>
        <taxon>Desulfatiglandales</taxon>
        <taxon>Desulfatiglandaceae</taxon>
        <taxon>Desulfatiglans</taxon>
        <taxon>environmental samples</taxon>
    </lineage>
</organism>
<dbReference type="PANTHER" id="PTHR43288:SF2">
    <property type="entry name" value="RADICAL SAM CORE DOMAIN-CONTAINING PROTEIN"/>
    <property type="match status" value="1"/>
</dbReference>
<dbReference type="SMART" id="SM00729">
    <property type="entry name" value="Elp3"/>
    <property type="match status" value="1"/>
</dbReference>
<gene>
    <name evidence="7" type="ORF">TRIP_B200300</name>
</gene>
<dbReference type="InterPro" id="IPR013785">
    <property type="entry name" value="Aldolase_TIM"/>
</dbReference>
<dbReference type="PANTHER" id="PTHR43288">
    <property type="entry name" value="BIOTIN SYNTHASE-RELATED PROTEIN, RADICAL SAM SUPERFAMILY"/>
    <property type="match status" value="1"/>
</dbReference>
<dbReference type="GO" id="GO:0046872">
    <property type="term" value="F:metal ion binding"/>
    <property type="evidence" value="ECO:0007669"/>
    <property type="project" value="UniProtKB-KW"/>
</dbReference>
<keyword evidence="3" id="KW-0479">Metal-binding</keyword>
<evidence type="ECO:0000259" key="6">
    <source>
        <dbReference type="PROSITE" id="PS51918"/>
    </source>
</evidence>
<keyword evidence="2" id="KW-0949">S-adenosyl-L-methionine</keyword>
<evidence type="ECO:0000256" key="3">
    <source>
        <dbReference type="ARBA" id="ARBA00022723"/>
    </source>
</evidence>
<dbReference type="InterPro" id="IPR007197">
    <property type="entry name" value="rSAM"/>
</dbReference>
<dbReference type="EMBL" id="UPXX01000013">
    <property type="protein sequence ID" value="VBB42160.1"/>
    <property type="molecule type" value="Genomic_DNA"/>
</dbReference>
<dbReference type="SFLD" id="SFLDG01113">
    <property type="entry name" value="Uncharacterised_Radical_SAM_Su"/>
    <property type="match status" value="1"/>
</dbReference>